<accession>A0AA40KGZ3</accession>
<dbReference type="AlphaFoldDB" id="A0AA40KGZ3"/>
<organism evidence="1 2">
    <name type="scientific">Melipona bicolor</name>
    <dbReference type="NCBI Taxonomy" id="60889"/>
    <lineage>
        <taxon>Eukaryota</taxon>
        <taxon>Metazoa</taxon>
        <taxon>Ecdysozoa</taxon>
        <taxon>Arthropoda</taxon>
        <taxon>Hexapoda</taxon>
        <taxon>Insecta</taxon>
        <taxon>Pterygota</taxon>
        <taxon>Neoptera</taxon>
        <taxon>Endopterygota</taxon>
        <taxon>Hymenoptera</taxon>
        <taxon>Apocrita</taxon>
        <taxon>Aculeata</taxon>
        <taxon>Apoidea</taxon>
        <taxon>Anthophila</taxon>
        <taxon>Apidae</taxon>
        <taxon>Melipona</taxon>
    </lineage>
</organism>
<sequence length="84" mass="9455">MLFYYVRIDVPDVYNCLRLILIGNRVLYGLANVSGPRTFVVRSWFTVSSTDEVKAMIEAGVECKEVDAIRERETALASSYSKAS</sequence>
<evidence type="ECO:0000313" key="2">
    <source>
        <dbReference type="Proteomes" id="UP001177670"/>
    </source>
</evidence>
<gene>
    <name evidence="1" type="ORF">K0M31_013128</name>
</gene>
<dbReference type="EMBL" id="JAHYIQ010000035">
    <property type="protein sequence ID" value="KAK1119710.1"/>
    <property type="molecule type" value="Genomic_DNA"/>
</dbReference>
<proteinExistence type="predicted"/>
<dbReference type="Proteomes" id="UP001177670">
    <property type="component" value="Unassembled WGS sequence"/>
</dbReference>
<comment type="caution">
    <text evidence="1">The sequence shown here is derived from an EMBL/GenBank/DDBJ whole genome shotgun (WGS) entry which is preliminary data.</text>
</comment>
<name>A0AA40KGZ3_9HYME</name>
<keyword evidence="2" id="KW-1185">Reference proteome</keyword>
<evidence type="ECO:0000313" key="1">
    <source>
        <dbReference type="EMBL" id="KAK1119710.1"/>
    </source>
</evidence>
<reference evidence="1" key="1">
    <citation type="submission" date="2021-10" db="EMBL/GenBank/DDBJ databases">
        <title>Melipona bicolor Genome sequencing and assembly.</title>
        <authorList>
            <person name="Araujo N.S."/>
            <person name="Arias M.C."/>
        </authorList>
    </citation>
    <scope>NUCLEOTIDE SEQUENCE</scope>
    <source>
        <strain evidence="1">USP_2M_L1-L4_2017</strain>
        <tissue evidence="1">Whole body</tissue>
    </source>
</reference>
<protein>
    <submittedName>
        <fullName evidence="1">Uncharacterized protein</fullName>
    </submittedName>
</protein>